<keyword evidence="1" id="KW-0732">Signal</keyword>
<dbReference type="InterPro" id="IPR046715">
    <property type="entry name" value="DUF6607"/>
</dbReference>
<dbReference type="PROSITE" id="PS51257">
    <property type="entry name" value="PROKAR_LIPOPROTEIN"/>
    <property type="match status" value="1"/>
</dbReference>
<feature type="chain" id="PRO_5030703010" evidence="1">
    <location>
        <begin position="20"/>
        <end position="326"/>
    </location>
</feature>
<proteinExistence type="predicted"/>
<gene>
    <name evidence="2" type="ORF">HNQ52_002358</name>
</gene>
<dbReference type="Proteomes" id="UP000521199">
    <property type="component" value="Unassembled WGS sequence"/>
</dbReference>
<protein>
    <submittedName>
        <fullName evidence="2">Uncharacterized protein</fullName>
    </submittedName>
</protein>
<evidence type="ECO:0000313" key="2">
    <source>
        <dbReference type="EMBL" id="MBB5208808.1"/>
    </source>
</evidence>
<dbReference type="AlphaFoldDB" id="A0A7W8G1F3"/>
<organism evidence="2 3">
    <name type="scientific">Chiayiivirga flava</name>
    <dbReference type="NCBI Taxonomy" id="659595"/>
    <lineage>
        <taxon>Bacteria</taxon>
        <taxon>Pseudomonadati</taxon>
        <taxon>Pseudomonadota</taxon>
        <taxon>Gammaproteobacteria</taxon>
        <taxon>Lysobacterales</taxon>
        <taxon>Lysobacteraceae</taxon>
        <taxon>Chiayiivirga</taxon>
    </lineage>
</organism>
<feature type="signal peptide" evidence="1">
    <location>
        <begin position="1"/>
        <end position="19"/>
    </location>
</feature>
<reference evidence="2 3" key="1">
    <citation type="submission" date="2020-08" db="EMBL/GenBank/DDBJ databases">
        <title>Genomic Encyclopedia of Type Strains, Phase IV (KMG-IV): sequencing the most valuable type-strain genomes for metagenomic binning, comparative biology and taxonomic classification.</title>
        <authorList>
            <person name="Goeker M."/>
        </authorList>
    </citation>
    <scope>NUCLEOTIDE SEQUENCE [LARGE SCALE GENOMIC DNA]</scope>
    <source>
        <strain evidence="2 3">DSM 24163</strain>
    </source>
</reference>
<comment type="caution">
    <text evidence="2">The sequence shown here is derived from an EMBL/GenBank/DDBJ whole genome shotgun (WGS) entry which is preliminary data.</text>
</comment>
<evidence type="ECO:0000313" key="3">
    <source>
        <dbReference type="Proteomes" id="UP000521199"/>
    </source>
</evidence>
<keyword evidence="3" id="KW-1185">Reference proteome</keyword>
<dbReference type="EMBL" id="JACHHP010000004">
    <property type="protein sequence ID" value="MBB5208808.1"/>
    <property type="molecule type" value="Genomic_DNA"/>
</dbReference>
<dbReference type="Pfam" id="PF20311">
    <property type="entry name" value="DUF6607"/>
    <property type="match status" value="1"/>
</dbReference>
<dbReference type="RefSeq" id="WP_183961358.1">
    <property type="nucleotide sequence ID" value="NZ_JACHHP010000004.1"/>
</dbReference>
<evidence type="ECO:0000256" key="1">
    <source>
        <dbReference type="SAM" id="SignalP"/>
    </source>
</evidence>
<accession>A0A7W8G1F3</accession>
<name>A0A7W8G1F3_9GAMM</name>
<sequence>MNIKHSLALAATFALTACATTPPPITKADAAPAPQRDTTAFNRDRTAILAMAGDYRVDFDFRETVALAANYKLHEPHHSGATEWVNVIEDRGDFISLQHILVMGDDDDRHVIKHWRQDWQYEPAQIVSFRGEEQWERVDIAAEDRTGAWSQIVYHVDDSPRYGGTGRWTHDGAVATWTSAPTWRPLPRREYTTRSDYQVLDVINRHIVTPAGWVHEQDNTKRILAADGSITPLAKELGVNTYTRITDHDFTAGRDYWQRTAPFWREVRAAWDARLWRGPASLAMFETVDDDLLYERMFALANARSFDAAQVRADVDRELRRFERAP</sequence>